<dbReference type="OrthoDB" id="9781031at2"/>
<feature type="domain" description="Gal80p-like C-terminal" evidence="2">
    <location>
        <begin position="133"/>
        <end position="271"/>
    </location>
</feature>
<dbReference type="InterPro" id="IPR000683">
    <property type="entry name" value="Gfo/Idh/MocA-like_OxRdtase_N"/>
</dbReference>
<dbReference type="AlphaFoldDB" id="A0A243W5I3"/>
<dbReference type="SUPFAM" id="SSF55347">
    <property type="entry name" value="Glyceraldehyde-3-phosphate dehydrogenase-like, C-terminal domain"/>
    <property type="match status" value="1"/>
</dbReference>
<dbReference type="Gene3D" id="3.40.50.720">
    <property type="entry name" value="NAD(P)-binding Rossmann-like Domain"/>
    <property type="match status" value="1"/>
</dbReference>
<dbReference type="InterPro" id="IPR036291">
    <property type="entry name" value="NAD(P)-bd_dom_sf"/>
</dbReference>
<dbReference type="Pfam" id="PF22685">
    <property type="entry name" value="Gal80p_C-like"/>
    <property type="match status" value="1"/>
</dbReference>
<dbReference type="SUPFAM" id="SSF51735">
    <property type="entry name" value="NAD(P)-binding Rossmann-fold domains"/>
    <property type="match status" value="1"/>
</dbReference>
<dbReference type="InterPro" id="IPR055080">
    <property type="entry name" value="Gal80p-like_C"/>
</dbReference>
<dbReference type="EMBL" id="MTSE01000059">
    <property type="protein sequence ID" value="OUJ67988.1"/>
    <property type="molecule type" value="Genomic_DNA"/>
</dbReference>
<dbReference type="Pfam" id="PF01408">
    <property type="entry name" value="GFO_IDH_MocA"/>
    <property type="match status" value="1"/>
</dbReference>
<dbReference type="PANTHER" id="PTHR43708">
    <property type="entry name" value="CONSERVED EXPRESSED OXIDOREDUCTASE (EUROFUNG)"/>
    <property type="match status" value="1"/>
</dbReference>
<dbReference type="Proteomes" id="UP000194873">
    <property type="component" value="Unassembled WGS sequence"/>
</dbReference>
<proteinExistence type="predicted"/>
<feature type="domain" description="Gfo/Idh/MocA-like oxidoreductase N-terminal" evidence="1">
    <location>
        <begin position="6"/>
        <end position="126"/>
    </location>
</feature>
<organism evidence="3 4">
    <name type="scientific">Hymenobacter crusticola</name>
    <dbReference type="NCBI Taxonomy" id="1770526"/>
    <lineage>
        <taxon>Bacteria</taxon>
        <taxon>Pseudomonadati</taxon>
        <taxon>Bacteroidota</taxon>
        <taxon>Cytophagia</taxon>
        <taxon>Cytophagales</taxon>
        <taxon>Hymenobacteraceae</taxon>
        <taxon>Hymenobacter</taxon>
    </lineage>
</organism>
<keyword evidence="4" id="KW-1185">Reference proteome</keyword>
<reference evidence="3 4" key="1">
    <citation type="submission" date="2017-01" db="EMBL/GenBank/DDBJ databases">
        <title>A new Hymenobacter.</title>
        <authorList>
            <person name="Liang Y."/>
            <person name="Feng F."/>
        </authorList>
    </citation>
    <scope>NUCLEOTIDE SEQUENCE [LARGE SCALE GENOMIC DNA]</scope>
    <source>
        <strain evidence="3">MIMBbqt21</strain>
    </source>
</reference>
<sequence length="362" mass="39603">MKNEKIRIGIIGLGGWAKYGHIPALQALADDYEIVAVSSRRQEQADEYAAQFHIKHAFSDAQALVSCPEVDLVAVLAPAMEHAQLAKLAIAAGKDVYSEWPLTTSTAESEELLALAEAQGVRHLVGLQRRLGPSARYLRDLVKQGYVGQIRSARMTVSVDAFEPLMSEKHAWAFPAANFSHVLSIYGGHFMDVLFQAVGYPKKLTAVLENQFPFFTVVETGAQVPNTTPNEVMVIGSLEVGGLFAVQIEGAQHHRTGLQIDITGTEGVLRVSNVLAFGNKEDNTVEGMKGDETTWSLLPIPAEYQSLAAAHLDASTQDMAYLYAAYARDRKNGTFEASTFKDALKQHHLIDQIEQTSAVFFN</sequence>
<evidence type="ECO:0000259" key="1">
    <source>
        <dbReference type="Pfam" id="PF01408"/>
    </source>
</evidence>
<protein>
    <submittedName>
        <fullName evidence="3">Oxidoreductase</fullName>
    </submittedName>
</protein>
<name>A0A243W5I3_9BACT</name>
<dbReference type="GO" id="GO:0000166">
    <property type="term" value="F:nucleotide binding"/>
    <property type="evidence" value="ECO:0007669"/>
    <property type="project" value="InterPro"/>
</dbReference>
<dbReference type="RefSeq" id="WP_086597479.1">
    <property type="nucleotide sequence ID" value="NZ_MTSE01000059.1"/>
</dbReference>
<comment type="caution">
    <text evidence="3">The sequence shown here is derived from an EMBL/GenBank/DDBJ whole genome shotgun (WGS) entry which is preliminary data.</text>
</comment>
<dbReference type="PANTHER" id="PTHR43708:SF1">
    <property type="entry name" value="GALACTOSE_LACTOSE METABOLISM REGULATORY PROTEIN GAL80"/>
    <property type="match status" value="1"/>
</dbReference>
<dbReference type="InterPro" id="IPR051317">
    <property type="entry name" value="Gfo/Idh/MocA_oxidoreduct"/>
</dbReference>
<evidence type="ECO:0000313" key="4">
    <source>
        <dbReference type="Proteomes" id="UP000194873"/>
    </source>
</evidence>
<accession>A0A243W5I3</accession>
<evidence type="ECO:0000313" key="3">
    <source>
        <dbReference type="EMBL" id="OUJ67988.1"/>
    </source>
</evidence>
<evidence type="ECO:0000259" key="2">
    <source>
        <dbReference type="Pfam" id="PF22685"/>
    </source>
</evidence>
<gene>
    <name evidence="3" type="ORF">BXP70_28335</name>
</gene>
<dbReference type="Gene3D" id="3.30.360.10">
    <property type="entry name" value="Dihydrodipicolinate Reductase, domain 2"/>
    <property type="match status" value="1"/>
</dbReference>